<keyword evidence="1" id="KW-0812">Transmembrane</keyword>
<keyword evidence="1" id="KW-1133">Transmembrane helix</keyword>
<proteinExistence type="predicted"/>
<name>A0AAD5G2P6_AMBAR</name>
<feature type="transmembrane region" description="Helical" evidence="1">
    <location>
        <begin position="124"/>
        <end position="152"/>
    </location>
</feature>
<keyword evidence="1" id="KW-0472">Membrane</keyword>
<protein>
    <submittedName>
        <fullName evidence="2">Uncharacterized protein</fullName>
    </submittedName>
</protein>
<gene>
    <name evidence="2" type="ORF">M8C21_007923</name>
</gene>
<feature type="non-terminal residue" evidence="2">
    <location>
        <position position="228"/>
    </location>
</feature>
<organism evidence="2 3">
    <name type="scientific">Ambrosia artemisiifolia</name>
    <name type="common">Common ragweed</name>
    <dbReference type="NCBI Taxonomy" id="4212"/>
    <lineage>
        <taxon>Eukaryota</taxon>
        <taxon>Viridiplantae</taxon>
        <taxon>Streptophyta</taxon>
        <taxon>Embryophyta</taxon>
        <taxon>Tracheophyta</taxon>
        <taxon>Spermatophyta</taxon>
        <taxon>Magnoliopsida</taxon>
        <taxon>eudicotyledons</taxon>
        <taxon>Gunneridae</taxon>
        <taxon>Pentapetalae</taxon>
        <taxon>asterids</taxon>
        <taxon>campanulids</taxon>
        <taxon>Asterales</taxon>
        <taxon>Asteraceae</taxon>
        <taxon>Asteroideae</taxon>
        <taxon>Heliantheae alliance</taxon>
        <taxon>Heliantheae</taxon>
        <taxon>Ambrosia</taxon>
    </lineage>
</organism>
<comment type="caution">
    <text evidence="2">The sequence shown here is derived from an EMBL/GenBank/DDBJ whole genome shotgun (WGS) entry which is preliminary data.</text>
</comment>
<dbReference type="Proteomes" id="UP001206925">
    <property type="component" value="Unassembled WGS sequence"/>
</dbReference>
<sequence length="228" mass="25784">GHNQLWILMLNRRPVRLQQDKMVAAHLMIDWTYTKALKKRHTYIFASLCRKSRKRSCRSLHARLLPFLNFYLQTDGTIKLAQNMDAASAKKMDVTPLTTATKMVNMSPLCDLMRLKRKSMKSKMMVLGVLSNPVTMNAVQLAVGTFIIFMTWPLRLFASESQSVRIKVIFGGEQADGITNMTLPPSMLFAKPTMSKPPLNLGHWGCLNTIAWNSNGSPFIFGSDDPYV</sequence>
<keyword evidence="3" id="KW-1185">Reference proteome</keyword>
<reference evidence="2" key="1">
    <citation type="submission" date="2022-06" db="EMBL/GenBank/DDBJ databases">
        <title>Uncovering the hologenomic basis of an extraordinary plant invasion.</title>
        <authorList>
            <person name="Bieker V.C."/>
            <person name="Martin M.D."/>
            <person name="Gilbert T."/>
            <person name="Hodgins K."/>
            <person name="Battlay P."/>
            <person name="Petersen B."/>
            <person name="Wilson J."/>
        </authorList>
    </citation>
    <scope>NUCLEOTIDE SEQUENCE</scope>
    <source>
        <strain evidence="2">AA19_3_7</strain>
        <tissue evidence="2">Leaf</tissue>
    </source>
</reference>
<evidence type="ECO:0000313" key="3">
    <source>
        <dbReference type="Proteomes" id="UP001206925"/>
    </source>
</evidence>
<accession>A0AAD5G2P6</accession>
<evidence type="ECO:0000256" key="1">
    <source>
        <dbReference type="SAM" id="Phobius"/>
    </source>
</evidence>
<dbReference type="EMBL" id="JAMZMK010011836">
    <property type="protein sequence ID" value="KAI7725907.1"/>
    <property type="molecule type" value="Genomic_DNA"/>
</dbReference>
<evidence type="ECO:0000313" key="2">
    <source>
        <dbReference type="EMBL" id="KAI7725907.1"/>
    </source>
</evidence>
<dbReference type="AlphaFoldDB" id="A0AAD5G2P6"/>